<reference evidence="1" key="1">
    <citation type="submission" date="2021-02" db="EMBL/GenBank/DDBJ databases">
        <authorList>
            <person name="Nowell W R."/>
        </authorList>
    </citation>
    <scope>NUCLEOTIDE SEQUENCE</scope>
</reference>
<dbReference type="EMBL" id="CAJOBS010001744">
    <property type="protein sequence ID" value="CAF4757739.1"/>
    <property type="molecule type" value="Genomic_DNA"/>
</dbReference>
<accession>A0A821LXT9</accession>
<protein>
    <submittedName>
        <fullName evidence="1">Uncharacterized protein</fullName>
    </submittedName>
</protein>
<gene>
    <name evidence="1" type="ORF">TOA249_LOCUS20835</name>
</gene>
<evidence type="ECO:0000313" key="1">
    <source>
        <dbReference type="EMBL" id="CAF4757739.1"/>
    </source>
</evidence>
<proteinExistence type="predicted"/>
<sequence>MATNKKSEAFIMSTKSISEHAIRAKADVLRSYVKYWSLFSGATGSIPLPMVSAGIDIAITMNNARIYYDAFGLKGSDTFKKLILDEGTLEEKIDHMLKVISVRVGAKVAAGIAGTMLIEETLKFVPFVGSVTGVGLSYITTSYLLHSLISYFEHDALLMIKARVIADDSDSKFRHDDL</sequence>
<dbReference type="Proteomes" id="UP000663838">
    <property type="component" value="Unassembled WGS sequence"/>
</dbReference>
<dbReference type="AlphaFoldDB" id="A0A821LXT9"/>
<evidence type="ECO:0000313" key="2">
    <source>
        <dbReference type="Proteomes" id="UP000663838"/>
    </source>
</evidence>
<name>A0A821LXT9_9BILA</name>
<comment type="caution">
    <text evidence="1">The sequence shown here is derived from an EMBL/GenBank/DDBJ whole genome shotgun (WGS) entry which is preliminary data.</text>
</comment>
<organism evidence="1 2">
    <name type="scientific">Rotaria socialis</name>
    <dbReference type="NCBI Taxonomy" id="392032"/>
    <lineage>
        <taxon>Eukaryota</taxon>
        <taxon>Metazoa</taxon>
        <taxon>Spiralia</taxon>
        <taxon>Gnathifera</taxon>
        <taxon>Rotifera</taxon>
        <taxon>Eurotatoria</taxon>
        <taxon>Bdelloidea</taxon>
        <taxon>Philodinida</taxon>
        <taxon>Philodinidae</taxon>
        <taxon>Rotaria</taxon>
    </lineage>
</organism>